<comment type="caution">
    <text evidence="1">The sequence shown here is derived from an EMBL/GenBank/DDBJ whole genome shotgun (WGS) entry which is preliminary data.</text>
</comment>
<organism evidence="1 2">
    <name type="scientific">[Bacteroides] pectinophilus ATCC 43243</name>
    <dbReference type="NCBI Taxonomy" id="483218"/>
    <lineage>
        <taxon>Bacteria</taxon>
        <taxon>Bacillati</taxon>
        <taxon>Bacillota</taxon>
        <taxon>Clostridia</taxon>
        <taxon>Eubacteriales</taxon>
    </lineage>
</organism>
<dbReference type="AlphaFoldDB" id="B7AR92"/>
<name>B7AR92_9FIRM</name>
<keyword evidence="2" id="KW-1185">Reference proteome</keyword>
<evidence type="ECO:0000313" key="2">
    <source>
        <dbReference type="Proteomes" id="UP000003136"/>
    </source>
</evidence>
<accession>B7AR92</accession>
<dbReference type="InterPro" id="IPR003749">
    <property type="entry name" value="ThiS/MoaD-like"/>
</dbReference>
<sequence length="72" mass="7806">MKITVSGTAKEVKDGLTLPELIELENVEQPEYVTVSINEEFVASADKDSTVLKDGDSVEFLYFMGGGSYGVN</sequence>
<gene>
    <name evidence="1" type="ORF">BACPEC_01202</name>
</gene>
<evidence type="ECO:0000313" key="1">
    <source>
        <dbReference type="EMBL" id="EEC58214.1"/>
    </source>
</evidence>
<dbReference type="EMBL" id="ABVQ01000035">
    <property type="protein sequence ID" value="EEC58214.1"/>
    <property type="molecule type" value="Genomic_DNA"/>
</dbReference>
<dbReference type="Pfam" id="PF02597">
    <property type="entry name" value="ThiS"/>
    <property type="match status" value="1"/>
</dbReference>
<reference evidence="1 2" key="1">
    <citation type="submission" date="2008-11" db="EMBL/GenBank/DDBJ databases">
        <title>Draft genome sequence of Bacteroides pectinophilus (ATCC 43243).</title>
        <authorList>
            <person name="Sudarsanam P."/>
            <person name="Ley R."/>
            <person name="Guruge J."/>
            <person name="Turnbaugh P.J."/>
            <person name="Mahowald M."/>
            <person name="Liep D."/>
            <person name="Gordon J."/>
        </authorList>
    </citation>
    <scope>NUCLEOTIDE SEQUENCE [LARGE SCALE GENOMIC DNA]</scope>
    <source>
        <strain evidence="1 2">ATCC 43243</strain>
    </source>
</reference>
<proteinExistence type="predicted"/>
<dbReference type="SUPFAM" id="SSF54285">
    <property type="entry name" value="MoaD/ThiS"/>
    <property type="match status" value="1"/>
</dbReference>
<dbReference type="HOGENOM" id="CLU_174611_3_2_9"/>
<dbReference type="InterPro" id="IPR010035">
    <property type="entry name" value="Thi_S"/>
</dbReference>
<dbReference type="NCBIfam" id="TIGR01683">
    <property type="entry name" value="thiS"/>
    <property type="match status" value="1"/>
</dbReference>
<protein>
    <recommendedName>
        <fullName evidence="3">Thiamine biosynthesis protein ThiS</fullName>
    </recommendedName>
</protein>
<dbReference type="STRING" id="483218.BACPEC_01202"/>
<dbReference type="InterPro" id="IPR016155">
    <property type="entry name" value="Mopterin_synth/thiamin_S_b"/>
</dbReference>
<evidence type="ECO:0008006" key="3">
    <source>
        <dbReference type="Google" id="ProtNLM"/>
    </source>
</evidence>
<dbReference type="CDD" id="cd00565">
    <property type="entry name" value="Ubl_ThiS"/>
    <property type="match status" value="1"/>
</dbReference>
<dbReference type="Gene3D" id="3.10.20.30">
    <property type="match status" value="1"/>
</dbReference>
<reference evidence="1 2" key="2">
    <citation type="submission" date="2008-11" db="EMBL/GenBank/DDBJ databases">
        <authorList>
            <person name="Fulton L."/>
            <person name="Clifton S."/>
            <person name="Fulton B."/>
            <person name="Xu J."/>
            <person name="Minx P."/>
            <person name="Pepin K.H."/>
            <person name="Johnson M."/>
            <person name="Bhonagiri V."/>
            <person name="Nash W.E."/>
            <person name="Mardis E.R."/>
            <person name="Wilson R.K."/>
        </authorList>
    </citation>
    <scope>NUCLEOTIDE SEQUENCE [LARGE SCALE GENOMIC DNA]</scope>
    <source>
        <strain evidence="1 2">ATCC 43243</strain>
    </source>
</reference>
<dbReference type="InterPro" id="IPR012675">
    <property type="entry name" value="Beta-grasp_dom_sf"/>
</dbReference>
<dbReference type="eggNOG" id="COG2104">
    <property type="taxonomic scope" value="Bacteria"/>
</dbReference>
<dbReference type="Proteomes" id="UP000003136">
    <property type="component" value="Unassembled WGS sequence"/>
</dbReference>